<comment type="caution">
    <text evidence="1">The sequence shown here is derived from an EMBL/GenBank/DDBJ whole genome shotgun (WGS) entry which is preliminary data.</text>
</comment>
<name>A0AAW2IBR1_9NEOP</name>
<proteinExistence type="predicted"/>
<organism evidence="1">
    <name type="scientific">Menopon gallinae</name>
    <name type="common">poultry shaft louse</name>
    <dbReference type="NCBI Taxonomy" id="328185"/>
    <lineage>
        <taxon>Eukaryota</taxon>
        <taxon>Metazoa</taxon>
        <taxon>Ecdysozoa</taxon>
        <taxon>Arthropoda</taxon>
        <taxon>Hexapoda</taxon>
        <taxon>Insecta</taxon>
        <taxon>Pterygota</taxon>
        <taxon>Neoptera</taxon>
        <taxon>Paraneoptera</taxon>
        <taxon>Psocodea</taxon>
        <taxon>Troctomorpha</taxon>
        <taxon>Phthiraptera</taxon>
        <taxon>Amblycera</taxon>
        <taxon>Menoponidae</taxon>
        <taxon>Menopon</taxon>
    </lineage>
</organism>
<gene>
    <name evidence="1" type="ORF">PYX00_000828</name>
</gene>
<dbReference type="EMBL" id="JARGDH010000001">
    <property type="protein sequence ID" value="KAL0279223.1"/>
    <property type="molecule type" value="Genomic_DNA"/>
</dbReference>
<sequence>MVPLRSATVFEVVFESGNSPAFMVLLRDPADPGDPDRLDPVGQDLSLMVVNLSLNIFDLELKSSHEKIFLPPFVCRTAGESDATYSLNPFTGLFRE</sequence>
<evidence type="ECO:0000313" key="1">
    <source>
        <dbReference type="EMBL" id="KAL0279223.1"/>
    </source>
</evidence>
<protein>
    <submittedName>
        <fullName evidence="1">Uncharacterized protein</fullName>
    </submittedName>
</protein>
<dbReference type="AlphaFoldDB" id="A0AAW2IBR1"/>
<accession>A0AAW2IBR1</accession>
<reference evidence="1" key="1">
    <citation type="journal article" date="2024" name="Gigascience">
        <title>Chromosome-level genome of the poultry shaft louse Menopon gallinae provides insight into the host-switching and adaptive evolution of parasitic lice.</title>
        <authorList>
            <person name="Xu Y."/>
            <person name="Ma L."/>
            <person name="Liu S."/>
            <person name="Liang Y."/>
            <person name="Liu Q."/>
            <person name="He Z."/>
            <person name="Tian L."/>
            <person name="Duan Y."/>
            <person name="Cai W."/>
            <person name="Li H."/>
            <person name="Song F."/>
        </authorList>
    </citation>
    <scope>NUCLEOTIDE SEQUENCE</scope>
    <source>
        <strain evidence="1">Cailab_2023a</strain>
    </source>
</reference>